<dbReference type="Proteomes" id="UP001302676">
    <property type="component" value="Unassembled WGS sequence"/>
</dbReference>
<feature type="compositionally biased region" description="Basic and acidic residues" evidence="1">
    <location>
        <begin position="27"/>
        <end position="42"/>
    </location>
</feature>
<accession>A0AAN6V6C1</accession>
<sequence>MPEGGQSPPPERSTGKQMHDVPGTGKGTDDASHKEEANKEALKNLTSNPRGPLEDEVDRKFAKTAAKPSS</sequence>
<name>A0AAN6V6C1_9PEZI</name>
<reference evidence="2" key="1">
    <citation type="journal article" date="2023" name="Mol. Phylogenet. Evol.">
        <title>Genome-scale phylogeny and comparative genomics of the fungal order Sordariales.</title>
        <authorList>
            <person name="Hensen N."/>
            <person name="Bonometti L."/>
            <person name="Westerberg I."/>
            <person name="Brannstrom I.O."/>
            <person name="Guillou S."/>
            <person name="Cros-Aarteil S."/>
            <person name="Calhoun S."/>
            <person name="Haridas S."/>
            <person name="Kuo A."/>
            <person name="Mondo S."/>
            <person name="Pangilinan J."/>
            <person name="Riley R."/>
            <person name="LaButti K."/>
            <person name="Andreopoulos B."/>
            <person name="Lipzen A."/>
            <person name="Chen C."/>
            <person name="Yan M."/>
            <person name="Daum C."/>
            <person name="Ng V."/>
            <person name="Clum A."/>
            <person name="Steindorff A."/>
            <person name="Ohm R.A."/>
            <person name="Martin F."/>
            <person name="Silar P."/>
            <person name="Natvig D.O."/>
            <person name="Lalanne C."/>
            <person name="Gautier V."/>
            <person name="Ament-Velasquez S.L."/>
            <person name="Kruys A."/>
            <person name="Hutchinson M.I."/>
            <person name="Powell A.J."/>
            <person name="Barry K."/>
            <person name="Miller A.N."/>
            <person name="Grigoriev I.V."/>
            <person name="Debuchy R."/>
            <person name="Gladieux P."/>
            <person name="Hiltunen Thoren M."/>
            <person name="Johannesson H."/>
        </authorList>
    </citation>
    <scope>NUCLEOTIDE SEQUENCE</scope>
    <source>
        <strain evidence="2">CBS 141.50</strain>
    </source>
</reference>
<reference evidence="2" key="2">
    <citation type="submission" date="2023-05" db="EMBL/GenBank/DDBJ databases">
        <authorList>
            <consortium name="Lawrence Berkeley National Laboratory"/>
            <person name="Steindorff A."/>
            <person name="Hensen N."/>
            <person name="Bonometti L."/>
            <person name="Westerberg I."/>
            <person name="Brannstrom I.O."/>
            <person name="Guillou S."/>
            <person name="Cros-Aarteil S."/>
            <person name="Calhoun S."/>
            <person name="Haridas S."/>
            <person name="Kuo A."/>
            <person name="Mondo S."/>
            <person name="Pangilinan J."/>
            <person name="Riley R."/>
            <person name="Labutti K."/>
            <person name="Andreopoulos B."/>
            <person name="Lipzen A."/>
            <person name="Chen C."/>
            <person name="Yanf M."/>
            <person name="Daum C."/>
            <person name="Ng V."/>
            <person name="Clum A."/>
            <person name="Ohm R."/>
            <person name="Martin F."/>
            <person name="Silar P."/>
            <person name="Natvig D."/>
            <person name="Lalanne C."/>
            <person name="Gautier V."/>
            <person name="Ament-Velasquez S.L."/>
            <person name="Kruys A."/>
            <person name="Hutchinson M.I."/>
            <person name="Powell A.J."/>
            <person name="Barry K."/>
            <person name="Miller A.N."/>
            <person name="Grigoriev I.V."/>
            <person name="Debuchy R."/>
            <person name="Gladieux P."/>
            <person name="Thoren M.H."/>
            <person name="Johannesson H."/>
        </authorList>
    </citation>
    <scope>NUCLEOTIDE SEQUENCE</scope>
    <source>
        <strain evidence="2">CBS 141.50</strain>
    </source>
</reference>
<gene>
    <name evidence="2" type="ORF">C8A04DRAFT_26555</name>
</gene>
<keyword evidence="3" id="KW-1185">Reference proteome</keyword>
<dbReference type="AlphaFoldDB" id="A0AAN6V6C1"/>
<proteinExistence type="predicted"/>
<evidence type="ECO:0000313" key="3">
    <source>
        <dbReference type="Proteomes" id="UP001302676"/>
    </source>
</evidence>
<feature type="region of interest" description="Disordered" evidence="1">
    <location>
        <begin position="1"/>
        <end position="70"/>
    </location>
</feature>
<dbReference type="RefSeq" id="XP_062638928.1">
    <property type="nucleotide sequence ID" value="XM_062779964.1"/>
</dbReference>
<comment type="caution">
    <text evidence="2">The sequence shown here is derived from an EMBL/GenBank/DDBJ whole genome shotgun (WGS) entry which is preliminary data.</text>
</comment>
<organism evidence="2 3">
    <name type="scientific">Dichotomopilus funicola</name>
    <dbReference type="NCBI Taxonomy" id="1934379"/>
    <lineage>
        <taxon>Eukaryota</taxon>
        <taxon>Fungi</taxon>
        <taxon>Dikarya</taxon>
        <taxon>Ascomycota</taxon>
        <taxon>Pezizomycotina</taxon>
        <taxon>Sordariomycetes</taxon>
        <taxon>Sordariomycetidae</taxon>
        <taxon>Sordariales</taxon>
        <taxon>Chaetomiaceae</taxon>
        <taxon>Dichotomopilus</taxon>
    </lineage>
</organism>
<dbReference type="GeneID" id="87816577"/>
<evidence type="ECO:0000256" key="1">
    <source>
        <dbReference type="SAM" id="MobiDB-lite"/>
    </source>
</evidence>
<dbReference type="EMBL" id="MU853567">
    <property type="protein sequence ID" value="KAK4145557.1"/>
    <property type="molecule type" value="Genomic_DNA"/>
</dbReference>
<protein>
    <submittedName>
        <fullName evidence="2">Uncharacterized protein</fullName>
    </submittedName>
</protein>
<evidence type="ECO:0000313" key="2">
    <source>
        <dbReference type="EMBL" id="KAK4145557.1"/>
    </source>
</evidence>